<keyword evidence="8 15" id="KW-0812">Transmembrane</keyword>
<comment type="catalytic activity">
    <reaction evidence="1">
        <text>ATP + protein L-histidine = ADP + protein N-phospho-L-histidine.</text>
        <dbReference type="EC" id="2.7.13.3"/>
    </reaction>
</comment>
<evidence type="ECO:0000256" key="7">
    <source>
        <dbReference type="ARBA" id="ARBA00022679"/>
    </source>
</evidence>
<evidence type="ECO:0000256" key="11">
    <source>
        <dbReference type="ARBA" id="ARBA00022840"/>
    </source>
</evidence>
<dbReference type="Pfam" id="PF00989">
    <property type="entry name" value="PAS"/>
    <property type="match status" value="1"/>
</dbReference>
<evidence type="ECO:0000256" key="5">
    <source>
        <dbReference type="ARBA" id="ARBA00022475"/>
    </source>
</evidence>
<keyword evidence="14 15" id="KW-0472">Membrane</keyword>
<dbReference type="InterPro" id="IPR005467">
    <property type="entry name" value="His_kinase_dom"/>
</dbReference>
<dbReference type="PROSITE" id="PS50885">
    <property type="entry name" value="HAMP"/>
    <property type="match status" value="1"/>
</dbReference>
<dbReference type="InterPro" id="IPR050351">
    <property type="entry name" value="BphY/WalK/GraS-like"/>
</dbReference>
<dbReference type="FunFam" id="3.30.565.10:FF:000023">
    <property type="entry name" value="PAS domain-containing sensor histidine kinase"/>
    <property type="match status" value="1"/>
</dbReference>
<evidence type="ECO:0000259" key="18">
    <source>
        <dbReference type="PROSITE" id="PS50885"/>
    </source>
</evidence>
<feature type="domain" description="HAMP" evidence="18">
    <location>
        <begin position="164"/>
        <end position="216"/>
    </location>
</feature>
<evidence type="ECO:0000256" key="4">
    <source>
        <dbReference type="ARBA" id="ARBA00012438"/>
    </source>
</evidence>
<dbReference type="GO" id="GO:0006355">
    <property type="term" value="P:regulation of DNA-templated transcription"/>
    <property type="evidence" value="ECO:0007669"/>
    <property type="project" value="InterPro"/>
</dbReference>
<gene>
    <name evidence="19" type="ORF">GD597_02350</name>
</gene>
<evidence type="ECO:0000256" key="12">
    <source>
        <dbReference type="ARBA" id="ARBA00022989"/>
    </source>
</evidence>
<dbReference type="PROSITE" id="PS50109">
    <property type="entry name" value="HIS_KIN"/>
    <property type="match status" value="1"/>
</dbReference>
<protein>
    <recommendedName>
        <fullName evidence="4">histidine kinase</fullName>
        <ecNumber evidence="4">2.7.13.3</ecNumber>
    </recommendedName>
</protein>
<dbReference type="GO" id="GO:0005524">
    <property type="term" value="F:ATP binding"/>
    <property type="evidence" value="ECO:0007669"/>
    <property type="project" value="UniProtKB-KW"/>
</dbReference>
<evidence type="ECO:0000256" key="14">
    <source>
        <dbReference type="ARBA" id="ARBA00023136"/>
    </source>
</evidence>
<comment type="subcellular location">
    <subcellularLocation>
        <location evidence="3">Cell membrane</location>
    </subcellularLocation>
    <subcellularLocation>
        <location evidence="2">Membrane</location>
        <topology evidence="2">Multi-pass membrane protein</topology>
    </subcellularLocation>
</comment>
<dbReference type="Gene3D" id="1.10.287.130">
    <property type="match status" value="1"/>
</dbReference>
<dbReference type="Proteomes" id="UP000598971">
    <property type="component" value="Unassembled WGS sequence"/>
</dbReference>
<dbReference type="InterPro" id="IPR036890">
    <property type="entry name" value="HATPase_C_sf"/>
</dbReference>
<evidence type="ECO:0000256" key="8">
    <source>
        <dbReference type="ARBA" id="ARBA00022692"/>
    </source>
</evidence>
<feature type="transmembrane region" description="Helical" evidence="15">
    <location>
        <begin position="140"/>
        <end position="160"/>
    </location>
</feature>
<organism evidence="19 20">
    <name type="scientific">Limnovirga soli</name>
    <dbReference type="NCBI Taxonomy" id="2656915"/>
    <lineage>
        <taxon>Bacteria</taxon>
        <taxon>Pseudomonadati</taxon>
        <taxon>Bacteroidota</taxon>
        <taxon>Chitinophagia</taxon>
        <taxon>Chitinophagales</taxon>
        <taxon>Chitinophagaceae</taxon>
        <taxon>Limnovirga</taxon>
    </lineage>
</organism>
<evidence type="ECO:0000256" key="6">
    <source>
        <dbReference type="ARBA" id="ARBA00022553"/>
    </source>
</evidence>
<dbReference type="Gene3D" id="3.30.565.10">
    <property type="entry name" value="Histidine kinase-like ATPase, C-terminal domain"/>
    <property type="match status" value="1"/>
</dbReference>
<dbReference type="InterPro" id="IPR013767">
    <property type="entry name" value="PAS_fold"/>
</dbReference>
<evidence type="ECO:0000313" key="19">
    <source>
        <dbReference type="EMBL" id="NNV54284.1"/>
    </source>
</evidence>
<reference evidence="19" key="1">
    <citation type="submission" date="2019-10" db="EMBL/GenBank/DDBJ databases">
        <title>Draft genome sequence of Panacibacter sp. KCS-6.</title>
        <authorList>
            <person name="Yim K.J."/>
        </authorList>
    </citation>
    <scope>NUCLEOTIDE SEQUENCE</scope>
    <source>
        <strain evidence="19">KCS-6</strain>
    </source>
</reference>
<dbReference type="PRINTS" id="PR00344">
    <property type="entry name" value="BCTRLSENSOR"/>
</dbReference>
<keyword evidence="20" id="KW-1185">Reference proteome</keyword>
<dbReference type="InterPro" id="IPR003660">
    <property type="entry name" value="HAMP_dom"/>
</dbReference>
<keyword evidence="13" id="KW-0902">Two-component regulatory system</keyword>
<dbReference type="RefSeq" id="WP_171606211.1">
    <property type="nucleotide sequence ID" value="NZ_WHPF01000002.1"/>
</dbReference>
<dbReference type="Gene3D" id="6.10.340.10">
    <property type="match status" value="1"/>
</dbReference>
<evidence type="ECO:0000256" key="3">
    <source>
        <dbReference type="ARBA" id="ARBA00004236"/>
    </source>
</evidence>
<name>A0A8J8FDC3_9BACT</name>
<dbReference type="CDD" id="cd00082">
    <property type="entry name" value="HisKA"/>
    <property type="match status" value="1"/>
</dbReference>
<dbReference type="CDD" id="cd00130">
    <property type="entry name" value="PAS"/>
    <property type="match status" value="1"/>
</dbReference>
<dbReference type="InterPro" id="IPR003594">
    <property type="entry name" value="HATPase_dom"/>
</dbReference>
<dbReference type="SUPFAM" id="SSF47384">
    <property type="entry name" value="Homodimeric domain of signal transducing histidine kinase"/>
    <property type="match status" value="1"/>
</dbReference>
<dbReference type="SMART" id="SM00091">
    <property type="entry name" value="PAS"/>
    <property type="match status" value="1"/>
</dbReference>
<keyword evidence="12 15" id="KW-1133">Transmembrane helix</keyword>
<keyword evidence="6" id="KW-0597">Phosphoprotein</keyword>
<feature type="transmembrane region" description="Helical" evidence="15">
    <location>
        <begin position="7"/>
        <end position="29"/>
    </location>
</feature>
<dbReference type="Pfam" id="PF02518">
    <property type="entry name" value="HATPase_c"/>
    <property type="match status" value="1"/>
</dbReference>
<dbReference type="SUPFAM" id="SSF158472">
    <property type="entry name" value="HAMP domain-like"/>
    <property type="match status" value="1"/>
</dbReference>
<keyword evidence="9" id="KW-0547">Nucleotide-binding</keyword>
<dbReference type="GO" id="GO:0000156">
    <property type="term" value="F:phosphorelay response regulator activity"/>
    <property type="evidence" value="ECO:0007669"/>
    <property type="project" value="TreeGrafter"/>
</dbReference>
<keyword evidence="11" id="KW-0067">ATP-binding</keyword>
<dbReference type="PROSITE" id="PS50112">
    <property type="entry name" value="PAS"/>
    <property type="match status" value="1"/>
</dbReference>
<evidence type="ECO:0000256" key="1">
    <source>
        <dbReference type="ARBA" id="ARBA00000085"/>
    </source>
</evidence>
<evidence type="ECO:0000256" key="9">
    <source>
        <dbReference type="ARBA" id="ARBA00022741"/>
    </source>
</evidence>
<dbReference type="GO" id="GO:0000155">
    <property type="term" value="F:phosphorelay sensor kinase activity"/>
    <property type="evidence" value="ECO:0007669"/>
    <property type="project" value="InterPro"/>
</dbReference>
<dbReference type="SMART" id="SM00387">
    <property type="entry name" value="HATPase_c"/>
    <property type="match status" value="1"/>
</dbReference>
<dbReference type="SMART" id="SM00304">
    <property type="entry name" value="HAMP"/>
    <property type="match status" value="1"/>
</dbReference>
<feature type="domain" description="Histidine kinase" evidence="16">
    <location>
        <begin position="362"/>
        <end position="578"/>
    </location>
</feature>
<keyword evidence="10" id="KW-0418">Kinase</keyword>
<dbReference type="CDD" id="cd06225">
    <property type="entry name" value="HAMP"/>
    <property type="match status" value="1"/>
</dbReference>
<dbReference type="PANTHER" id="PTHR42878">
    <property type="entry name" value="TWO-COMPONENT HISTIDINE KINASE"/>
    <property type="match status" value="1"/>
</dbReference>
<evidence type="ECO:0000259" key="16">
    <source>
        <dbReference type="PROSITE" id="PS50109"/>
    </source>
</evidence>
<proteinExistence type="predicted"/>
<dbReference type="GO" id="GO:0007234">
    <property type="term" value="P:osmosensory signaling via phosphorelay pathway"/>
    <property type="evidence" value="ECO:0007669"/>
    <property type="project" value="TreeGrafter"/>
</dbReference>
<evidence type="ECO:0000256" key="2">
    <source>
        <dbReference type="ARBA" id="ARBA00004141"/>
    </source>
</evidence>
<dbReference type="SUPFAM" id="SSF55874">
    <property type="entry name" value="ATPase domain of HSP90 chaperone/DNA topoisomerase II/histidine kinase"/>
    <property type="match status" value="1"/>
</dbReference>
<evidence type="ECO:0000256" key="15">
    <source>
        <dbReference type="SAM" id="Phobius"/>
    </source>
</evidence>
<dbReference type="EC" id="2.7.13.3" evidence="4"/>
<dbReference type="Gene3D" id="3.30.450.20">
    <property type="entry name" value="PAS domain"/>
    <property type="match status" value="1"/>
</dbReference>
<dbReference type="AlphaFoldDB" id="A0A8J8FDC3"/>
<feature type="domain" description="PAS" evidence="17">
    <location>
        <begin position="225"/>
        <end position="273"/>
    </location>
</feature>
<dbReference type="InterPro" id="IPR003661">
    <property type="entry name" value="HisK_dim/P_dom"/>
</dbReference>
<accession>A0A8J8FDC3</accession>
<dbReference type="CDD" id="cd00075">
    <property type="entry name" value="HATPase"/>
    <property type="match status" value="1"/>
</dbReference>
<dbReference type="SUPFAM" id="SSF55785">
    <property type="entry name" value="PYP-like sensor domain (PAS domain)"/>
    <property type="match status" value="1"/>
</dbReference>
<comment type="caution">
    <text evidence="19">The sequence shown here is derived from an EMBL/GenBank/DDBJ whole genome shotgun (WGS) entry which is preliminary data.</text>
</comment>
<keyword evidence="5" id="KW-1003">Cell membrane</keyword>
<evidence type="ECO:0000259" key="17">
    <source>
        <dbReference type="PROSITE" id="PS50112"/>
    </source>
</evidence>
<evidence type="ECO:0000313" key="20">
    <source>
        <dbReference type="Proteomes" id="UP000598971"/>
    </source>
</evidence>
<dbReference type="GO" id="GO:0005886">
    <property type="term" value="C:plasma membrane"/>
    <property type="evidence" value="ECO:0007669"/>
    <property type="project" value="UniProtKB-SubCell"/>
</dbReference>
<dbReference type="GO" id="GO:0030295">
    <property type="term" value="F:protein kinase activator activity"/>
    <property type="evidence" value="ECO:0007669"/>
    <property type="project" value="TreeGrafter"/>
</dbReference>
<dbReference type="InterPro" id="IPR036097">
    <property type="entry name" value="HisK_dim/P_sf"/>
</dbReference>
<evidence type="ECO:0000256" key="13">
    <source>
        <dbReference type="ARBA" id="ARBA00023012"/>
    </source>
</evidence>
<evidence type="ECO:0000256" key="10">
    <source>
        <dbReference type="ARBA" id="ARBA00022777"/>
    </source>
</evidence>
<dbReference type="PANTHER" id="PTHR42878:SF7">
    <property type="entry name" value="SENSOR HISTIDINE KINASE GLRK"/>
    <property type="match status" value="1"/>
</dbReference>
<dbReference type="Pfam" id="PF00672">
    <property type="entry name" value="HAMP"/>
    <property type="match status" value="1"/>
</dbReference>
<keyword evidence="7" id="KW-0808">Transferase</keyword>
<sequence>MNIKAKLNLGIGVLFSLILILGIVSTAYINALKADTENILTANYNSMEYCRNMLINLEDKTDSLHKPFIDNLYKQQHNITEKGEKEITDQLSNSFAEWLSNQQDSAMLPFIRSSIFTLIDMNMQALQLKSEMAKHTAETATFWIALCGCICFLIAFTLLINLPATIANPIKELTESIKQIAAGNYSSRVHFETHDEFGDLALSFNTMAQKLEEYNHSNLAILMMEKKRIETLINNMHDPVVGLDENKKMIFANEEAAKIIGLRQQQIIGKSAVELSVSNDLIRSLIQDLMPVAGNRENTLPQKPTISIYADGKESYFEKETHTISIIPTGESMLKSMGTVIILRNVTSYKELDFAKTKFIATVSHEFKTPIASIKMSLQLLENDQIGHLNEEQKHLVNSITDDTNRLLKITGELLHMTQAETGNIQLSVEPAIATNIVQYAIDANKMQAEQKKISIQLNAKHNLPKVLADTDKTTWVLTNLISNAIRYSYENAVINIDISVVNKWVHFAVKDTGNGIPPQYLEKLFDRYFQVPGSKKGGTGLGLAICKEFIEAQGGQILVESDYGAGSTFTVILQMAAE</sequence>
<dbReference type="NCBIfam" id="TIGR00229">
    <property type="entry name" value="sensory_box"/>
    <property type="match status" value="1"/>
</dbReference>
<dbReference type="InterPro" id="IPR004358">
    <property type="entry name" value="Sig_transdc_His_kin-like_C"/>
</dbReference>
<dbReference type="Pfam" id="PF00512">
    <property type="entry name" value="HisKA"/>
    <property type="match status" value="1"/>
</dbReference>
<dbReference type="InterPro" id="IPR035965">
    <property type="entry name" value="PAS-like_dom_sf"/>
</dbReference>
<dbReference type="InterPro" id="IPR000014">
    <property type="entry name" value="PAS"/>
</dbReference>
<dbReference type="EMBL" id="WHPF01000002">
    <property type="protein sequence ID" value="NNV54284.1"/>
    <property type="molecule type" value="Genomic_DNA"/>
</dbReference>
<dbReference type="SMART" id="SM00388">
    <property type="entry name" value="HisKA"/>
    <property type="match status" value="1"/>
</dbReference>